<sequence>MEEKIMNDQPTLNIGTIGHVAHGKSTLVSAITKVKTIKFRSELERNITIKLGYANAKIYKCNKCPRPQCYQAFNSTSPKTMECKCLGTLTLVKHVSFVDCPGHDVLMATMLNGTAIMDAAILLIAANEPCPQPQTQEHLFAVEIMQLNRFIIIQNKIDLVTREQALEQYDSIQEFLQTTTANKSPVVPTSSQLGVNISAVLDFIVNYIPTPVRSLKERLKMVIIRSFDTNKPGTPISEIKGGVIGGSLVSGKLNLGDKIEIRPGFIYKTKERIICKPYVTVVCQLKSENNKLEEAYPGGLIGVETQLDPSLCKSNKLVGQVMGKFGELPHIYSAVIIDFTLFQKIVVQSKECIVEPLKLKEKLFLNIGSANTGAIITSLEGSRVNFKLFYPACCDKNERIAISRKLGGNWRLIGYGTVFDGKPIIPDYNYVISETPEK</sequence>
<dbReference type="GO" id="GO:0003743">
    <property type="term" value="F:translation initiation factor activity"/>
    <property type="evidence" value="ECO:0007669"/>
    <property type="project" value="UniProtKB-KW"/>
</dbReference>
<dbReference type="PANTHER" id="PTHR42854:SF3">
    <property type="entry name" value="EUKARYOTIC TRANSLATION INITIATION FACTOR 2 SUBUNIT 3-RELATED"/>
    <property type="match status" value="1"/>
</dbReference>
<dbReference type="EC" id="3.6.5.3" evidence="2"/>
<keyword evidence="6" id="KW-0648">Protein biosynthesis</keyword>
<name>A0A7I8WFI1_9ANNE</name>
<dbReference type="InterPro" id="IPR000795">
    <property type="entry name" value="T_Tr_GTP-bd_dom"/>
</dbReference>
<evidence type="ECO:0000256" key="3">
    <source>
        <dbReference type="ARBA" id="ARBA00022540"/>
    </source>
</evidence>
<dbReference type="GO" id="GO:0005829">
    <property type="term" value="C:cytosol"/>
    <property type="evidence" value="ECO:0007669"/>
    <property type="project" value="TreeGrafter"/>
</dbReference>
<dbReference type="GO" id="GO:0003924">
    <property type="term" value="F:GTPase activity"/>
    <property type="evidence" value="ECO:0007669"/>
    <property type="project" value="InterPro"/>
</dbReference>
<dbReference type="PANTHER" id="PTHR42854">
    <property type="entry name" value="EUKARYOTIC TRANSLATION INITIATION FACTOR 2 SUBUNIT 3 FAMILY MEMBER"/>
    <property type="match status" value="1"/>
</dbReference>
<evidence type="ECO:0000256" key="6">
    <source>
        <dbReference type="ARBA" id="ARBA00022917"/>
    </source>
</evidence>
<dbReference type="InterPro" id="IPR050543">
    <property type="entry name" value="eIF2G"/>
</dbReference>
<dbReference type="OrthoDB" id="1045173at2759"/>
<dbReference type="InterPro" id="IPR044128">
    <property type="entry name" value="eIF2g_GTP-bd"/>
</dbReference>
<dbReference type="GO" id="GO:0000049">
    <property type="term" value="F:tRNA binding"/>
    <property type="evidence" value="ECO:0007669"/>
    <property type="project" value="InterPro"/>
</dbReference>
<evidence type="ECO:0000259" key="9">
    <source>
        <dbReference type="PROSITE" id="PS51722"/>
    </source>
</evidence>
<evidence type="ECO:0000256" key="5">
    <source>
        <dbReference type="ARBA" id="ARBA00022801"/>
    </source>
</evidence>
<comment type="caution">
    <text evidence="10">The sequence shown here is derived from an EMBL/GenBank/DDBJ whole genome shotgun (WGS) entry which is preliminary data.</text>
</comment>
<dbReference type="CDD" id="cd03688">
    <property type="entry name" value="eIF2_gamma_II"/>
    <property type="match status" value="1"/>
</dbReference>
<reference evidence="10 11" key="1">
    <citation type="submission" date="2020-08" db="EMBL/GenBank/DDBJ databases">
        <authorList>
            <person name="Hejnol A."/>
        </authorList>
    </citation>
    <scope>NUCLEOTIDE SEQUENCE [LARGE SCALE GENOMIC DNA]</scope>
</reference>
<proteinExistence type="inferred from homology"/>
<evidence type="ECO:0000256" key="4">
    <source>
        <dbReference type="ARBA" id="ARBA00022741"/>
    </source>
</evidence>
<dbReference type="Pfam" id="PF09173">
    <property type="entry name" value="eIF2_C"/>
    <property type="match status" value="1"/>
</dbReference>
<comment type="catalytic activity">
    <reaction evidence="8">
        <text>GTP + H2O = GDP + phosphate + H(+)</text>
        <dbReference type="Rhea" id="RHEA:19669"/>
        <dbReference type="ChEBI" id="CHEBI:15377"/>
        <dbReference type="ChEBI" id="CHEBI:15378"/>
        <dbReference type="ChEBI" id="CHEBI:37565"/>
        <dbReference type="ChEBI" id="CHEBI:43474"/>
        <dbReference type="ChEBI" id="CHEBI:58189"/>
        <dbReference type="EC" id="3.6.5.3"/>
    </reaction>
</comment>
<evidence type="ECO:0000313" key="11">
    <source>
        <dbReference type="Proteomes" id="UP000549394"/>
    </source>
</evidence>
<dbReference type="EMBL" id="CAJFCJ010000111">
    <property type="protein sequence ID" value="CAD5126957.1"/>
    <property type="molecule type" value="Genomic_DNA"/>
</dbReference>
<dbReference type="AlphaFoldDB" id="A0A7I8WFI1"/>
<dbReference type="PROSITE" id="PS51722">
    <property type="entry name" value="G_TR_2"/>
    <property type="match status" value="1"/>
</dbReference>
<dbReference type="FunFam" id="3.40.50.300:FF:000065">
    <property type="entry name" value="Eukaryotic translation initiation factor 2 subunit gamma"/>
    <property type="match status" value="1"/>
</dbReference>
<keyword evidence="4" id="KW-0547">Nucleotide-binding</keyword>
<accession>A0A7I8WFI1</accession>
<protein>
    <recommendedName>
        <fullName evidence="2">protein-synthesizing GTPase</fullName>
        <ecNumber evidence="2">3.6.5.3</ecNumber>
    </recommendedName>
</protein>
<dbReference type="PRINTS" id="PR00315">
    <property type="entry name" value="ELONGATNFCT"/>
</dbReference>
<keyword evidence="5" id="KW-0378">Hydrolase</keyword>
<dbReference type="GO" id="GO:0001731">
    <property type="term" value="P:formation of translation preinitiation complex"/>
    <property type="evidence" value="ECO:0007669"/>
    <property type="project" value="TreeGrafter"/>
</dbReference>
<evidence type="ECO:0000256" key="7">
    <source>
        <dbReference type="ARBA" id="ARBA00023134"/>
    </source>
</evidence>
<dbReference type="Gene3D" id="2.40.30.10">
    <property type="entry name" value="Translation factors"/>
    <property type="match status" value="2"/>
</dbReference>
<evidence type="ECO:0000313" key="10">
    <source>
        <dbReference type="EMBL" id="CAD5126957.1"/>
    </source>
</evidence>
<gene>
    <name evidence="10" type="ORF">DGYR_LOCUS14173</name>
</gene>
<dbReference type="FunFam" id="2.40.30.10:FF:000009">
    <property type="entry name" value="Eukaryotic translation initiation factor 2 subunit gamma"/>
    <property type="match status" value="1"/>
</dbReference>
<dbReference type="CDD" id="cd01888">
    <property type="entry name" value="eIF2_gamma"/>
    <property type="match status" value="1"/>
</dbReference>
<dbReference type="NCBIfam" id="NF003077">
    <property type="entry name" value="PRK04000.1"/>
    <property type="match status" value="1"/>
</dbReference>
<comment type="similarity">
    <text evidence="1">Belongs to the TRAFAC class translation factor GTPase superfamily. Classic translation factor GTPase family. EF-Tu/EF-1A subfamily.</text>
</comment>
<dbReference type="CDD" id="cd15490">
    <property type="entry name" value="eIF2_gamma_III"/>
    <property type="match status" value="1"/>
</dbReference>
<dbReference type="Gene3D" id="3.40.50.300">
    <property type="entry name" value="P-loop containing nucleotide triphosphate hydrolases"/>
    <property type="match status" value="1"/>
</dbReference>
<feature type="domain" description="Tr-type G" evidence="9">
    <location>
        <begin position="9"/>
        <end position="212"/>
    </location>
</feature>
<organism evidence="10 11">
    <name type="scientific">Dimorphilus gyrociliatus</name>
    <dbReference type="NCBI Taxonomy" id="2664684"/>
    <lineage>
        <taxon>Eukaryota</taxon>
        <taxon>Metazoa</taxon>
        <taxon>Spiralia</taxon>
        <taxon>Lophotrochozoa</taxon>
        <taxon>Annelida</taxon>
        <taxon>Polychaeta</taxon>
        <taxon>Polychaeta incertae sedis</taxon>
        <taxon>Dinophilidae</taxon>
        <taxon>Dimorphilus</taxon>
    </lineage>
</organism>
<dbReference type="InterPro" id="IPR015256">
    <property type="entry name" value="eIF2g_C"/>
</dbReference>
<evidence type="ECO:0000256" key="1">
    <source>
        <dbReference type="ARBA" id="ARBA00007249"/>
    </source>
</evidence>
<keyword evidence="7" id="KW-0342">GTP-binding</keyword>
<dbReference type="SUPFAM" id="SSF52540">
    <property type="entry name" value="P-loop containing nucleoside triphosphate hydrolases"/>
    <property type="match status" value="1"/>
</dbReference>
<evidence type="ECO:0000256" key="8">
    <source>
        <dbReference type="ARBA" id="ARBA00048107"/>
    </source>
</evidence>
<dbReference type="GO" id="GO:0005525">
    <property type="term" value="F:GTP binding"/>
    <property type="evidence" value="ECO:0007669"/>
    <property type="project" value="UniProtKB-KW"/>
</dbReference>
<dbReference type="Proteomes" id="UP000549394">
    <property type="component" value="Unassembled WGS sequence"/>
</dbReference>
<dbReference type="Pfam" id="PF00009">
    <property type="entry name" value="GTP_EFTU"/>
    <property type="match status" value="1"/>
</dbReference>
<dbReference type="InterPro" id="IPR009001">
    <property type="entry name" value="Transl_elong_EF1A/Init_IF2_C"/>
</dbReference>
<keyword evidence="3" id="KW-0396">Initiation factor</keyword>
<dbReference type="InterPro" id="IPR009000">
    <property type="entry name" value="Transl_B-barrel_sf"/>
</dbReference>
<evidence type="ECO:0000256" key="2">
    <source>
        <dbReference type="ARBA" id="ARBA00011986"/>
    </source>
</evidence>
<dbReference type="SUPFAM" id="SSF50465">
    <property type="entry name" value="EF-Tu/eEF-1alpha/eIF2-gamma C-terminal domain"/>
    <property type="match status" value="1"/>
</dbReference>
<dbReference type="InterPro" id="IPR027417">
    <property type="entry name" value="P-loop_NTPase"/>
</dbReference>
<dbReference type="SUPFAM" id="SSF50447">
    <property type="entry name" value="Translation proteins"/>
    <property type="match status" value="1"/>
</dbReference>
<dbReference type="InterPro" id="IPR044127">
    <property type="entry name" value="eIF2g_dom_2"/>
</dbReference>
<keyword evidence="11" id="KW-1185">Reference proteome</keyword>